<accession>A0A0K0XXW6</accession>
<sequence>MIDVYGRGFLAIAATVFALASAGPALADSVADSVKEFSGEQGLNGWTYGYWDESDDADGKYDQATDFELFERFGDDSINGLSSHSEFTTGELWYLDDGRYYTSLWAEGGHAHGDMNLGSYARADHWVIRRWSSTVDGPIEISGQAGKVMPWGQYWSGSTRFMILAGGVTVYDAELEGAGEAYAVSATVEVGTAIDFLIGPGSAIGVVRFTAALSEP</sequence>
<organism evidence="1 2">
    <name type="scientific">Wenzhouxiangella marina</name>
    <dbReference type="NCBI Taxonomy" id="1579979"/>
    <lineage>
        <taxon>Bacteria</taxon>
        <taxon>Pseudomonadati</taxon>
        <taxon>Pseudomonadota</taxon>
        <taxon>Gammaproteobacteria</taxon>
        <taxon>Chromatiales</taxon>
        <taxon>Wenzhouxiangellaceae</taxon>
        <taxon>Wenzhouxiangella</taxon>
    </lineage>
</organism>
<dbReference type="EMBL" id="CP012154">
    <property type="protein sequence ID" value="AKS42544.1"/>
    <property type="molecule type" value="Genomic_DNA"/>
</dbReference>
<name>A0A0K0XXW6_9GAMM</name>
<evidence type="ECO:0000313" key="1">
    <source>
        <dbReference type="EMBL" id="AKS42544.1"/>
    </source>
</evidence>
<evidence type="ECO:0000313" key="2">
    <source>
        <dbReference type="Proteomes" id="UP000066624"/>
    </source>
</evidence>
<protein>
    <submittedName>
        <fullName evidence="1">Uncharacterized protein</fullName>
    </submittedName>
</protein>
<dbReference type="RefSeq" id="WP_156201109.1">
    <property type="nucleotide sequence ID" value="NZ_CP012154.1"/>
</dbReference>
<keyword evidence="2" id="KW-1185">Reference proteome</keyword>
<dbReference type="AlphaFoldDB" id="A0A0K0XXW6"/>
<dbReference type="OrthoDB" id="9776971at2"/>
<dbReference type="KEGG" id="wma:WM2015_2181"/>
<gene>
    <name evidence="1" type="ORF">WM2015_2181</name>
</gene>
<proteinExistence type="predicted"/>
<dbReference type="Proteomes" id="UP000066624">
    <property type="component" value="Chromosome"/>
</dbReference>
<reference evidence="1 2" key="1">
    <citation type="submission" date="2015-07" db="EMBL/GenBank/DDBJ databases">
        <authorList>
            <person name="Noorani M."/>
        </authorList>
    </citation>
    <scope>NUCLEOTIDE SEQUENCE [LARGE SCALE GENOMIC DNA]</scope>
    <source>
        <strain evidence="1 2">KCTC 42284</strain>
    </source>
</reference>